<dbReference type="KEGG" id="nss:113420136"/>
<sequence length="262" mass="29955">MDSGDRNGPKTGCRGQKWGRGGGNRRSNIRKEYEKLEKEQGLKEELERMWKVKAKVVETLGAMIPKLGKWFQQIPGTTSELSVKKRSGLRTDQKLVLNTNKTKELIVDYKRNRLDIQPLLINGDQVEKVASFKFLGPTLKEDLTWGPHIAALAKRAQQRLYCPRLLRKQQLNEKLLVTFYRCTIESTLTYCTSVWFANCTVADRTALQRVNVIAQKIIGCPLPSLEELYSSRCLKKVQNILKDPSHPGNPFFKYYHLTDGTG</sequence>
<evidence type="ECO:0000259" key="2">
    <source>
        <dbReference type="Pfam" id="PF09004"/>
    </source>
</evidence>
<keyword evidence="3" id="KW-1185">Reference proteome</keyword>
<evidence type="ECO:0000313" key="4">
    <source>
        <dbReference type="RefSeq" id="XP_026535731.1"/>
    </source>
</evidence>
<dbReference type="GO" id="GO:0016706">
    <property type="term" value="F:2-oxoglutarate-dependent dioxygenase activity"/>
    <property type="evidence" value="ECO:0007669"/>
    <property type="project" value="InterPro"/>
</dbReference>
<feature type="region of interest" description="Disordered" evidence="1">
    <location>
        <begin position="1"/>
        <end position="30"/>
    </location>
</feature>
<dbReference type="InterPro" id="IPR015095">
    <property type="entry name" value="AlkB_hom8_N"/>
</dbReference>
<evidence type="ECO:0000256" key="1">
    <source>
        <dbReference type="SAM" id="MobiDB-lite"/>
    </source>
</evidence>
<dbReference type="Proteomes" id="UP000504612">
    <property type="component" value="Unplaced"/>
</dbReference>
<proteinExistence type="predicted"/>
<dbReference type="GeneID" id="113420136"/>
<organism evidence="3 4">
    <name type="scientific">Notechis scutatus</name>
    <name type="common">mainland tiger snake</name>
    <dbReference type="NCBI Taxonomy" id="8663"/>
    <lineage>
        <taxon>Eukaryota</taxon>
        <taxon>Metazoa</taxon>
        <taxon>Chordata</taxon>
        <taxon>Craniata</taxon>
        <taxon>Vertebrata</taxon>
        <taxon>Euteleostomi</taxon>
        <taxon>Lepidosauria</taxon>
        <taxon>Squamata</taxon>
        <taxon>Bifurcata</taxon>
        <taxon>Unidentata</taxon>
        <taxon>Episquamata</taxon>
        <taxon>Toxicofera</taxon>
        <taxon>Serpentes</taxon>
        <taxon>Colubroidea</taxon>
        <taxon>Elapidae</taxon>
        <taxon>Hydrophiinae</taxon>
        <taxon>Notechis</taxon>
    </lineage>
</organism>
<feature type="domain" description="Alkylated DNA repair protein AlkB homologue 8 N-terminal" evidence="2">
    <location>
        <begin position="145"/>
        <end position="186"/>
    </location>
</feature>
<dbReference type="Pfam" id="PF09004">
    <property type="entry name" value="ALKBH8_N"/>
    <property type="match status" value="1"/>
</dbReference>
<reference evidence="4" key="1">
    <citation type="submission" date="2025-08" db="UniProtKB">
        <authorList>
            <consortium name="RefSeq"/>
        </authorList>
    </citation>
    <scope>IDENTIFICATION</scope>
</reference>
<name>A0A6J1UXM1_9SAUR</name>
<evidence type="ECO:0000313" key="3">
    <source>
        <dbReference type="Proteomes" id="UP000504612"/>
    </source>
</evidence>
<dbReference type="GO" id="GO:0008168">
    <property type="term" value="F:methyltransferase activity"/>
    <property type="evidence" value="ECO:0007669"/>
    <property type="project" value="InterPro"/>
</dbReference>
<gene>
    <name evidence="4" type="primary">LOC113420136</name>
</gene>
<protein>
    <submittedName>
        <fullName evidence="4">Uncharacterized protein LOC113420136</fullName>
    </submittedName>
</protein>
<dbReference type="AlphaFoldDB" id="A0A6J1UXM1"/>
<dbReference type="RefSeq" id="XP_026535731.1">
    <property type="nucleotide sequence ID" value="XM_026679946.1"/>
</dbReference>
<accession>A0A6J1UXM1</accession>